<reference evidence="1 2" key="1">
    <citation type="submission" date="2018-07" db="EMBL/GenBank/DDBJ databases">
        <title>Pseudomonas laoshanensis sp. nov., isolated from soil.</title>
        <authorList>
            <person name="Sun J."/>
            <person name="Yu L."/>
            <person name="Wang M."/>
            <person name="Zhang C."/>
        </authorList>
    </citation>
    <scope>NUCLEOTIDE SEQUENCE [LARGE SCALE GENOMIC DNA]</scope>
    <source>
        <strain evidence="1 2">Y22</strain>
    </source>
</reference>
<dbReference type="EMBL" id="QOVF01000003">
    <property type="protein sequence ID" value="KAA0694256.1"/>
    <property type="molecule type" value="Genomic_DNA"/>
</dbReference>
<accession>A0A7V7KV12</accession>
<protein>
    <recommendedName>
        <fullName evidence="3">ATPase</fullName>
    </recommendedName>
</protein>
<gene>
    <name evidence="1" type="ORF">DT594_13245</name>
</gene>
<evidence type="ECO:0000313" key="1">
    <source>
        <dbReference type="EMBL" id="KAA0694256.1"/>
    </source>
</evidence>
<comment type="caution">
    <text evidence="1">The sequence shown here is derived from an EMBL/GenBank/DDBJ whole genome shotgun (WGS) entry which is preliminary data.</text>
</comment>
<dbReference type="SUPFAM" id="SSF47240">
    <property type="entry name" value="Ferritin-like"/>
    <property type="match status" value="1"/>
</dbReference>
<dbReference type="Gene3D" id="1.20.1260.10">
    <property type="match status" value="1"/>
</dbReference>
<dbReference type="OrthoDB" id="278693at2"/>
<name>A0A7V7KV12_9GAMM</name>
<sequence length="156" mass="17991">MVDKEMQSETYEELIEWTGALHRKLAERLEQGMDGEPGEKAKWLLEYLADHERKLNDVVSKISKHGNAGALHTWLYEHLSEKLPADQRQTLSFVGMSFEEISEAIMDIHNQLIELYRSAAGRAPTPEVRELMEEMLELEEHETLRLASQVDSVRAM</sequence>
<dbReference type="AlphaFoldDB" id="A0A7V7KV12"/>
<dbReference type="Proteomes" id="UP000463138">
    <property type="component" value="Unassembled WGS sequence"/>
</dbReference>
<keyword evidence="2" id="KW-1185">Reference proteome</keyword>
<evidence type="ECO:0008006" key="3">
    <source>
        <dbReference type="Google" id="ProtNLM"/>
    </source>
</evidence>
<dbReference type="InterPro" id="IPR012347">
    <property type="entry name" value="Ferritin-like"/>
</dbReference>
<evidence type="ECO:0000313" key="2">
    <source>
        <dbReference type="Proteomes" id="UP000463138"/>
    </source>
</evidence>
<dbReference type="InterPro" id="IPR009078">
    <property type="entry name" value="Ferritin-like_SF"/>
</dbReference>
<organism evidence="1 2">
    <name type="scientific">Halopseudomonas laoshanensis</name>
    <dbReference type="NCBI Taxonomy" id="2268758"/>
    <lineage>
        <taxon>Bacteria</taxon>
        <taxon>Pseudomonadati</taxon>
        <taxon>Pseudomonadota</taxon>
        <taxon>Gammaproteobacteria</taxon>
        <taxon>Pseudomonadales</taxon>
        <taxon>Pseudomonadaceae</taxon>
        <taxon>Halopseudomonas</taxon>
    </lineage>
</organism>
<dbReference type="RefSeq" id="WP_149333088.1">
    <property type="nucleotide sequence ID" value="NZ_QOVF01000003.1"/>
</dbReference>
<proteinExistence type="predicted"/>